<feature type="domain" description="Saccharopine dehydrogenase NADP binding" evidence="3">
    <location>
        <begin position="120"/>
        <end position="251"/>
    </location>
</feature>
<dbReference type="FunFam" id="3.40.50.720:FF:000178">
    <property type="entry name" value="Saccharopine dehydrogenase-like oxidoreductase"/>
    <property type="match status" value="1"/>
</dbReference>
<evidence type="ECO:0000313" key="4">
    <source>
        <dbReference type="EMBL" id="KAK3752176.1"/>
    </source>
</evidence>
<dbReference type="AlphaFoldDB" id="A0AAE0YNL6"/>
<keyword evidence="5" id="KW-1185">Reference proteome</keyword>
<dbReference type="GO" id="GO:0005739">
    <property type="term" value="C:mitochondrion"/>
    <property type="evidence" value="ECO:0007669"/>
    <property type="project" value="TreeGrafter"/>
</dbReference>
<dbReference type="GO" id="GO:0005811">
    <property type="term" value="C:lipid droplet"/>
    <property type="evidence" value="ECO:0007669"/>
    <property type="project" value="TreeGrafter"/>
</dbReference>
<feature type="transmembrane region" description="Helical" evidence="2">
    <location>
        <begin position="387"/>
        <end position="406"/>
    </location>
</feature>
<dbReference type="Gene3D" id="3.40.50.720">
    <property type="entry name" value="NAD(P)-binding Rossmann-like Domain"/>
    <property type="match status" value="1"/>
</dbReference>
<dbReference type="Pfam" id="PF03435">
    <property type="entry name" value="Sacchrp_dh_NADP"/>
    <property type="match status" value="1"/>
</dbReference>
<dbReference type="PANTHER" id="PTHR12286:SF5">
    <property type="entry name" value="SACCHAROPINE DEHYDROGENASE-LIKE OXIDOREDUCTASE"/>
    <property type="match status" value="1"/>
</dbReference>
<evidence type="ECO:0000259" key="3">
    <source>
        <dbReference type="Pfam" id="PF03435"/>
    </source>
</evidence>
<reference evidence="4" key="1">
    <citation type="journal article" date="2023" name="G3 (Bethesda)">
        <title>A reference genome for the long-term kleptoplast-retaining sea slug Elysia crispata morphotype clarki.</title>
        <authorList>
            <person name="Eastman K.E."/>
            <person name="Pendleton A.L."/>
            <person name="Shaikh M.A."/>
            <person name="Suttiyut T."/>
            <person name="Ogas R."/>
            <person name="Tomko P."/>
            <person name="Gavelis G."/>
            <person name="Widhalm J.R."/>
            <person name="Wisecaver J.H."/>
        </authorList>
    </citation>
    <scope>NUCLEOTIDE SEQUENCE</scope>
    <source>
        <strain evidence="4">ECLA1</strain>
    </source>
</reference>
<evidence type="ECO:0000256" key="2">
    <source>
        <dbReference type="SAM" id="Phobius"/>
    </source>
</evidence>
<dbReference type="GO" id="GO:0005886">
    <property type="term" value="C:plasma membrane"/>
    <property type="evidence" value="ECO:0007669"/>
    <property type="project" value="TreeGrafter"/>
</dbReference>
<dbReference type="InterPro" id="IPR036291">
    <property type="entry name" value="NAD(P)-bd_dom_sf"/>
</dbReference>
<proteinExistence type="inferred from homology"/>
<dbReference type="GO" id="GO:0009247">
    <property type="term" value="P:glycolipid biosynthetic process"/>
    <property type="evidence" value="ECO:0007669"/>
    <property type="project" value="TreeGrafter"/>
</dbReference>
<sequence length="535" mass="59706">MKPTVGELENSKISLARRECTLKLFFRLREFDSINVRPRLLQLTRLLSLGIDRSADQCCTRTYRTVITNKRQVIVEATFRQLSFCSNLTRESRSTSSVWSTSGRSFSSYTDMAEKKYDLVVYGATGFTGQYTVDEVARVAESENLTWAVAGRNMAKLQKVLSEASGRTGKNLEEIPIIIADSSSTNSLEDMAKQARVVLNCVGPYRFYGEPVVRACIEHGTHHLDISGEPQFLEKMQLLYNGKAKENDTFIIGATGFDSVPADSGVLFMEEKFKDGRLTNIESFFASRTGPKGGAVNTGTLESAVYAIANLHEMKDIRALLYPDPMPKNEYKLPKRLFFHSEQVNKWCLPFVGSDETVIYRTVRDHLAVKKIEKPFQYLAYMCMPNLFAAIGFMFFGAFLGFMGYFSATRWLLLKYPHIFTFGVFKKGGPTKEQIDASSFSMTFVGHGFDSVENMKPGSKPNRLVVAKLTGPEPGYVTTPACMVQCGVTILKDLKTMPHTGGVLTAGAAFSGTSLIQRLEKRDLKFTTISDTIVN</sequence>
<comment type="similarity">
    <text evidence="1">Belongs to the saccharopine dehydrogenase family.</text>
</comment>
<accession>A0AAE0YNL6</accession>
<protein>
    <recommendedName>
        <fullName evidence="3">Saccharopine dehydrogenase NADP binding domain-containing protein</fullName>
    </recommendedName>
</protein>
<dbReference type="EMBL" id="JAWDGP010005780">
    <property type="protein sequence ID" value="KAK3752176.1"/>
    <property type="molecule type" value="Genomic_DNA"/>
</dbReference>
<dbReference type="PANTHER" id="PTHR12286">
    <property type="entry name" value="SACCHAROPINE DEHYDROGENASE-LIKE OXIDOREDUCTASE"/>
    <property type="match status" value="1"/>
</dbReference>
<comment type="caution">
    <text evidence="4">The sequence shown here is derived from an EMBL/GenBank/DDBJ whole genome shotgun (WGS) entry which is preliminary data.</text>
</comment>
<gene>
    <name evidence="4" type="ORF">RRG08_059737</name>
</gene>
<evidence type="ECO:0000313" key="5">
    <source>
        <dbReference type="Proteomes" id="UP001283361"/>
    </source>
</evidence>
<dbReference type="Proteomes" id="UP001283361">
    <property type="component" value="Unassembled WGS sequence"/>
</dbReference>
<keyword evidence="2" id="KW-0472">Membrane</keyword>
<dbReference type="InterPro" id="IPR005097">
    <property type="entry name" value="Sacchrp_dh_NADP-bd"/>
</dbReference>
<name>A0AAE0YNL6_9GAST</name>
<dbReference type="InterPro" id="IPR051276">
    <property type="entry name" value="Saccharopine_DH-like_oxidrdct"/>
</dbReference>
<evidence type="ECO:0000256" key="1">
    <source>
        <dbReference type="ARBA" id="ARBA00038048"/>
    </source>
</evidence>
<organism evidence="4 5">
    <name type="scientific">Elysia crispata</name>
    <name type="common">lettuce slug</name>
    <dbReference type="NCBI Taxonomy" id="231223"/>
    <lineage>
        <taxon>Eukaryota</taxon>
        <taxon>Metazoa</taxon>
        <taxon>Spiralia</taxon>
        <taxon>Lophotrochozoa</taxon>
        <taxon>Mollusca</taxon>
        <taxon>Gastropoda</taxon>
        <taxon>Heterobranchia</taxon>
        <taxon>Euthyneura</taxon>
        <taxon>Panpulmonata</taxon>
        <taxon>Sacoglossa</taxon>
        <taxon>Placobranchoidea</taxon>
        <taxon>Plakobranchidae</taxon>
        <taxon>Elysia</taxon>
    </lineage>
</organism>
<keyword evidence="2" id="KW-0812">Transmembrane</keyword>
<dbReference type="SUPFAM" id="SSF51735">
    <property type="entry name" value="NAD(P)-binding Rossmann-fold domains"/>
    <property type="match status" value="1"/>
</dbReference>
<keyword evidence="2" id="KW-1133">Transmembrane helix</keyword>